<dbReference type="RefSeq" id="WP_008293226.1">
    <property type="nucleotide sequence ID" value="NZ_CM002299.1"/>
</dbReference>
<gene>
    <name evidence="2" type="ORF">KT71_04065</name>
</gene>
<dbReference type="AlphaFoldDB" id="A4A8R0"/>
<dbReference type="GO" id="GO:0003700">
    <property type="term" value="F:DNA-binding transcription factor activity"/>
    <property type="evidence" value="ECO:0007669"/>
    <property type="project" value="TreeGrafter"/>
</dbReference>
<dbReference type="PANTHER" id="PTHR24567:SF74">
    <property type="entry name" value="HTH-TYPE TRANSCRIPTIONAL REGULATOR ARCR"/>
    <property type="match status" value="1"/>
</dbReference>
<feature type="domain" description="Cyclic nucleotide-binding" evidence="1">
    <location>
        <begin position="171"/>
        <end position="265"/>
    </location>
</feature>
<evidence type="ECO:0000313" key="2">
    <source>
        <dbReference type="EMBL" id="EAQ97452.1"/>
    </source>
</evidence>
<dbReference type="PROSITE" id="PS50042">
    <property type="entry name" value="CNMP_BINDING_3"/>
    <property type="match status" value="1"/>
</dbReference>
<dbReference type="Pfam" id="PF00027">
    <property type="entry name" value="cNMP_binding"/>
    <property type="match status" value="1"/>
</dbReference>
<protein>
    <submittedName>
        <fullName evidence="2">Cyclic nucleotide-binding protein domain protein</fullName>
    </submittedName>
</protein>
<dbReference type="Proteomes" id="UP000019205">
    <property type="component" value="Chromosome"/>
</dbReference>
<name>A4A8R0_9GAMM</name>
<dbReference type="CDD" id="cd00038">
    <property type="entry name" value="CAP_ED"/>
    <property type="match status" value="1"/>
</dbReference>
<evidence type="ECO:0000313" key="3">
    <source>
        <dbReference type="Proteomes" id="UP000019205"/>
    </source>
</evidence>
<organism evidence="2 3">
    <name type="scientific">Congregibacter litoralis KT71</name>
    <dbReference type="NCBI Taxonomy" id="314285"/>
    <lineage>
        <taxon>Bacteria</taxon>
        <taxon>Pseudomonadati</taxon>
        <taxon>Pseudomonadota</taxon>
        <taxon>Gammaproteobacteria</taxon>
        <taxon>Cellvibrionales</taxon>
        <taxon>Halieaceae</taxon>
        <taxon>Congregibacter</taxon>
    </lineage>
</organism>
<sequence length="293" mass="31680">MNERIGETVSKSSMLASVELPADFKLLNQQYRGLVQALLAEIDLLPTRVEVAPTQTGNFRGFDPAKFYIVASGTVSVRYADRAVYLLEEGDVLLPDIAGSRDVEAAVFYGSEAGASLNSYSALEFMQQVFARPSTTKLWTRLLVTYSGMMLRLTAMQTQVDVITTPGFALYEPDEIIINQGERAQYVFNLTSGLADVLVDDVPVGIISPGEIFGAMAALTHADRSATVRARSRCSVVKVPTSQFTELIKSNPATIHALLTDMANSIVSLNEQLVQQRGGSGKTRSDTQGGGES</sequence>
<dbReference type="STRING" id="314285.KT71_04065"/>
<dbReference type="EMBL" id="AAOA02000002">
    <property type="protein sequence ID" value="EAQ97452.1"/>
    <property type="molecule type" value="Genomic_DNA"/>
</dbReference>
<dbReference type="SMART" id="SM00100">
    <property type="entry name" value="cNMP"/>
    <property type="match status" value="1"/>
</dbReference>
<evidence type="ECO:0000259" key="1">
    <source>
        <dbReference type="PROSITE" id="PS50042"/>
    </source>
</evidence>
<proteinExistence type="predicted"/>
<dbReference type="InterPro" id="IPR050397">
    <property type="entry name" value="Env_Response_Regulators"/>
</dbReference>
<dbReference type="InterPro" id="IPR000595">
    <property type="entry name" value="cNMP-bd_dom"/>
</dbReference>
<dbReference type="InterPro" id="IPR014710">
    <property type="entry name" value="RmlC-like_jellyroll"/>
</dbReference>
<dbReference type="InterPro" id="IPR018490">
    <property type="entry name" value="cNMP-bd_dom_sf"/>
</dbReference>
<keyword evidence="3" id="KW-1185">Reference proteome</keyword>
<reference evidence="2 3" key="1">
    <citation type="journal article" date="2007" name="Proc. Natl. Acad. Sci. U.S.A.">
        <title>Characterization of a marine gammaproteobacterium capable of aerobic anoxygenic photosynthesis.</title>
        <authorList>
            <person name="Fuchs B.M."/>
            <person name="Spring S."/>
            <person name="Teeling H."/>
            <person name="Quast C."/>
            <person name="Wulf J."/>
            <person name="Schattenhofer M."/>
            <person name="Yan S."/>
            <person name="Ferriera S."/>
            <person name="Johnson J."/>
            <person name="Glockner F.O."/>
            <person name="Amann R."/>
        </authorList>
    </citation>
    <scope>NUCLEOTIDE SEQUENCE [LARGE SCALE GENOMIC DNA]</scope>
    <source>
        <strain evidence="2">KT71</strain>
    </source>
</reference>
<comment type="caution">
    <text evidence="2">The sequence shown here is derived from an EMBL/GenBank/DDBJ whole genome shotgun (WGS) entry which is preliminary data.</text>
</comment>
<dbReference type="SUPFAM" id="SSF51206">
    <property type="entry name" value="cAMP-binding domain-like"/>
    <property type="match status" value="1"/>
</dbReference>
<accession>A4A8R0</accession>
<dbReference type="PANTHER" id="PTHR24567">
    <property type="entry name" value="CRP FAMILY TRANSCRIPTIONAL REGULATORY PROTEIN"/>
    <property type="match status" value="1"/>
</dbReference>
<dbReference type="Gene3D" id="2.60.120.10">
    <property type="entry name" value="Jelly Rolls"/>
    <property type="match status" value="1"/>
</dbReference>
<dbReference type="HOGENOM" id="CLU_091658_0_0_6"/>
<dbReference type="eggNOG" id="COG0664">
    <property type="taxonomic scope" value="Bacteria"/>
</dbReference>
<dbReference type="GO" id="GO:0005829">
    <property type="term" value="C:cytosol"/>
    <property type="evidence" value="ECO:0007669"/>
    <property type="project" value="TreeGrafter"/>
</dbReference>
<reference evidence="2 3" key="2">
    <citation type="journal article" date="2009" name="PLoS ONE">
        <title>The photosynthetic apparatus and its regulation in the aerobic gammaproteobacterium Congregibacter litoralis gen. nov., sp. nov.</title>
        <authorList>
            <person name="Spring S."/>
            <person name="Lunsdorf H."/>
            <person name="Fuchs B.M."/>
            <person name="Tindall B.J."/>
        </authorList>
    </citation>
    <scope>NUCLEOTIDE SEQUENCE [LARGE SCALE GENOMIC DNA]</scope>
    <source>
        <strain evidence="2">KT71</strain>
    </source>
</reference>